<dbReference type="EMBL" id="LN835304">
    <property type="protein sequence ID" value="CRH00109.1"/>
    <property type="molecule type" value="Genomic_DNA"/>
</dbReference>
<dbReference type="InterPro" id="IPR036322">
    <property type="entry name" value="WD40_repeat_dom_sf"/>
</dbReference>
<feature type="compositionally biased region" description="Acidic residues" evidence="1">
    <location>
        <begin position="763"/>
        <end position="773"/>
    </location>
</feature>
<dbReference type="InterPro" id="IPR036372">
    <property type="entry name" value="BEACH_dom_sf"/>
</dbReference>
<dbReference type="RefSeq" id="XP_028533114.1">
    <property type="nucleotide sequence ID" value="XM_028676646.1"/>
</dbReference>
<reference evidence="4 5" key="1">
    <citation type="submission" date="2015-04" db="EMBL/GenBank/DDBJ databases">
        <authorList>
            <consortium name="Pathogen Informatics"/>
        </authorList>
    </citation>
    <scope>NUCLEOTIDE SEQUENCE [LARGE SCALE GENOMIC DNA]</scope>
    <source>
        <strain evidence="4 5">SGS1</strain>
    </source>
</reference>
<sequence length="1299" mass="154289">MENSKIRYFNLLFLEEDEEYIDDMLISMKKKENGNFVNKRGRLRLCSRSLVFEPYSINDDVLKFPFRKLENIKLNIFKNELIIRTVELIKIKTVIYNKKTRCTSQFLYERQYKKNENFLNDYNEYYDEFKNINNDNIDKKIKEFEKILNNFDEYNDITLTNNLEKNSMNVILDKGSTIDIRNKKINDNNENSYVYIFTCENSSGITKKLNHIYDILIKIKIAMLIHEKQMEILIKEKKSKQKNNYSTGNNNNNYNIINKDNRKEINLEKYIENIVEKLTKNIKFDISSINIHEKIISNKIEGYWVFKVSPLLKVKGILNITNKYIYFQPNPNFTNKKEKKWKTENILHVFKRIITMKPNALEIIFCHEKKKYKSLYVEFISFDERQTIIDVLKKIKPQCFFIEENKEFIYLIQEKWINGYITNYEYLDFLNCVAGRSRKDFSQYPVFPWILSDYSSDQINLNDEKVYRNLSKPVGCLNESRLNSLIEKMQDHEYFYGSHYSTLAYVVYFLIRLYPECQLKLQSGKFDTLSRMFLSIESTFNTALNANSSFIELLPEFYEDDDSFLKNNLNINTCEGNINDVLLPKWCNNSKDFLIILKNALESNYVNQNLNEWIDLIFGYKQNGKLAKENFNLFHPLTYMHAILNEKISNEYNVSYEKKKTGEDSQFDKNFNHKIKSLITSMSPKALKTQLHEFGQCPFQIFKEHHLPKKKMKKFHFDEKIKNFPWYYSCVINEMLKEECLKKKEKKKKSNKDSYSKSILNNEDSDEASDENNSENFHKLTLNNEKNNILINQISHMNYDNNHIKNKNNKEREKYYDYFKRYNWELRKSDKIPCIIKGVSNNESNICFACNNGYIKLITHYDLLNFDIKNNKNLISLKLSNENFSCVTTFLHNYIFGTINGNILFLNPKSILKTKESIRNIKKDYNNVDDKLYKDTLHKNKIKDEMGNVTNKDASVFSDYSNISLDDSDNSLFSSFEEVFEYDSLYEKSKNEKKKFLYNDNIYSKLIIKKMHNDTINCMNSNDNYLVTGSSDETLQLINIESNFEIVQTYDNFNYPVKYVQLKGKLLLTRSDNFKLFDIRTPKKTIHLNNLNSNNNKISSSISSNESIPLINNEQSHLFYNSMREKVYDENYIHINYFNPQYLFEKRIKKNTNTIFLKNFDNIIVSSLVNDYTIFCVDKKHNFYFYDLKSENWINIISKNLNQTKKKGVISASCNKQQLCSISENGEIFLEYINLCDNFDDNNNTSKTNFFDKNSSILPSYISFLNYYDSEEVTNYDLCNCILLTGINGNIEIFKKKHD</sequence>
<dbReference type="SUPFAM" id="SSF81837">
    <property type="entry name" value="BEACH domain"/>
    <property type="match status" value="1"/>
</dbReference>
<dbReference type="PROSITE" id="PS50197">
    <property type="entry name" value="BEACH"/>
    <property type="match status" value="1"/>
</dbReference>
<dbReference type="Gene3D" id="1.10.1540.10">
    <property type="entry name" value="BEACH domain"/>
    <property type="match status" value="1"/>
</dbReference>
<evidence type="ECO:0000259" key="2">
    <source>
        <dbReference type="PROSITE" id="PS50197"/>
    </source>
</evidence>
<dbReference type="VEuPathDB" id="PlasmoDB:PRELSG_0920900"/>
<evidence type="ECO:0000259" key="3">
    <source>
        <dbReference type="PROSITE" id="PS51783"/>
    </source>
</evidence>
<name>A0A1J1H931_PLARL</name>
<dbReference type="GeneID" id="39736221"/>
<feature type="region of interest" description="Disordered" evidence="1">
    <location>
        <begin position="751"/>
        <end position="773"/>
    </location>
</feature>
<feature type="domain" description="BEACH-type PH" evidence="3">
    <location>
        <begin position="294"/>
        <end position="393"/>
    </location>
</feature>
<dbReference type="PROSITE" id="PS51783">
    <property type="entry name" value="PH_BEACH"/>
    <property type="match status" value="1"/>
</dbReference>
<dbReference type="PANTHER" id="PTHR13743">
    <property type="entry name" value="BEIGE/BEACH-RELATED"/>
    <property type="match status" value="1"/>
</dbReference>
<dbReference type="Pfam" id="PF02138">
    <property type="entry name" value="Beach"/>
    <property type="match status" value="1"/>
</dbReference>
<dbReference type="SUPFAM" id="SSF50978">
    <property type="entry name" value="WD40 repeat-like"/>
    <property type="match status" value="1"/>
</dbReference>
<dbReference type="Proteomes" id="UP000220158">
    <property type="component" value="Chromosome 9"/>
</dbReference>
<dbReference type="KEGG" id="prel:PRELSG_0920900"/>
<dbReference type="InterPro" id="IPR057496">
    <property type="entry name" value="FAN-like_PH"/>
</dbReference>
<evidence type="ECO:0000256" key="1">
    <source>
        <dbReference type="SAM" id="MobiDB-lite"/>
    </source>
</evidence>
<proteinExistence type="predicted"/>
<protein>
    <submittedName>
        <fullName evidence="4">Neutral-sphingomyelinase activation factor protein, putative</fullName>
    </submittedName>
</protein>
<dbReference type="PANTHER" id="PTHR13743:SF123">
    <property type="entry name" value="PROTEIN FAN"/>
    <property type="match status" value="1"/>
</dbReference>
<dbReference type="SMART" id="SM01026">
    <property type="entry name" value="Beach"/>
    <property type="match status" value="1"/>
</dbReference>
<organism evidence="4 5">
    <name type="scientific">Plasmodium relictum</name>
    <dbReference type="NCBI Taxonomy" id="85471"/>
    <lineage>
        <taxon>Eukaryota</taxon>
        <taxon>Sar</taxon>
        <taxon>Alveolata</taxon>
        <taxon>Apicomplexa</taxon>
        <taxon>Aconoidasida</taxon>
        <taxon>Haemosporida</taxon>
        <taxon>Plasmodiidae</taxon>
        <taxon>Plasmodium</taxon>
        <taxon>Plasmodium (Haemamoeba)</taxon>
    </lineage>
</organism>
<dbReference type="InterPro" id="IPR050865">
    <property type="entry name" value="BEACH_Domain"/>
</dbReference>
<dbReference type="InterPro" id="IPR000409">
    <property type="entry name" value="BEACH_dom"/>
</dbReference>
<dbReference type="Gene3D" id="2.30.29.30">
    <property type="entry name" value="Pleckstrin-homology domain (PH domain)/Phosphotyrosine-binding domain (PTB)"/>
    <property type="match status" value="1"/>
</dbReference>
<gene>
    <name evidence="4" type="ORF">PRELSG_0920900</name>
</gene>
<dbReference type="InterPro" id="IPR011993">
    <property type="entry name" value="PH-like_dom_sf"/>
</dbReference>
<dbReference type="OrthoDB" id="26681at2759"/>
<accession>A0A1J1H931</accession>
<evidence type="ECO:0000313" key="5">
    <source>
        <dbReference type="Proteomes" id="UP000220158"/>
    </source>
</evidence>
<keyword evidence="5" id="KW-1185">Reference proteome</keyword>
<dbReference type="Pfam" id="PF25400">
    <property type="entry name" value="PH_FAN"/>
    <property type="match status" value="1"/>
</dbReference>
<feature type="domain" description="BEACH" evidence="2">
    <location>
        <begin position="401"/>
        <end position="709"/>
    </location>
</feature>
<dbReference type="Gene3D" id="2.130.10.10">
    <property type="entry name" value="YVTN repeat-like/Quinoprotein amine dehydrogenase"/>
    <property type="match status" value="1"/>
</dbReference>
<dbReference type="CDD" id="cd06071">
    <property type="entry name" value="Beach"/>
    <property type="match status" value="1"/>
</dbReference>
<dbReference type="InterPro" id="IPR015943">
    <property type="entry name" value="WD40/YVTN_repeat-like_dom_sf"/>
</dbReference>
<dbReference type="SUPFAM" id="SSF50729">
    <property type="entry name" value="PH domain-like"/>
    <property type="match status" value="1"/>
</dbReference>
<evidence type="ECO:0000313" key="4">
    <source>
        <dbReference type="EMBL" id="CRH00109.1"/>
    </source>
</evidence>
<dbReference type="InterPro" id="IPR023362">
    <property type="entry name" value="PH-BEACH_dom"/>
</dbReference>